<evidence type="ECO:0000313" key="6">
    <source>
        <dbReference type="EMBL" id="MDS0294610.1"/>
    </source>
</evidence>
<dbReference type="PANTHER" id="PTHR42659:SF2">
    <property type="entry name" value="XANTHINE DEHYDROGENASE SUBUNIT C-RELATED"/>
    <property type="match status" value="1"/>
</dbReference>
<feature type="region of interest" description="Disordered" evidence="4">
    <location>
        <begin position="226"/>
        <end position="261"/>
    </location>
</feature>
<reference evidence="6 7" key="1">
    <citation type="submission" date="2022-06" db="EMBL/GenBank/DDBJ databases">
        <title>Halogeometricum sp. a new haloarchaeum isolate from saline soil.</title>
        <authorList>
            <person name="Strakova D."/>
            <person name="Galisteo C."/>
            <person name="Sanchez-Porro C."/>
            <person name="Ventosa A."/>
        </authorList>
    </citation>
    <scope>NUCLEOTIDE SEQUENCE [LARGE SCALE GENOMIC DNA]</scope>
    <source>
        <strain evidence="7">S3BR25-2</strain>
    </source>
</reference>
<feature type="region of interest" description="Disordered" evidence="4">
    <location>
        <begin position="295"/>
        <end position="319"/>
    </location>
</feature>
<sequence>MFPPQFGYRRAGSVAEAVDLLAEFSDRDVRVLAGGHGLLPDLKAGREAPDVLVDIGGIDDLRYVEAGDGAVAVGALTTYADAVESEALWSRATAFAEAVSRVGDVQIRNRGTVGGNLAQADPSADPPAAALASEATLVARGPDGVREVDAAKFFAGGGGTALRDGEILTEVRLPTADGAEKREAAVGGAYVKKTHPASGYALVGVAAVVTVEDGRVTDARVAVDGVTDPPRRLAPVESALEGESADADSVDSAADRAAEGVDPEAAVSDAYASGAYRVEVLSVHVRRALETALDRATGAAATPTGPPHRSAAADGGDRR</sequence>
<gene>
    <name evidence="6" type="ORF">NDI79_10540</name>
</gene>
<keyword evidence="7" id="KW-1185">Reference proteome</keyword>
<dbReference type="InterPro" id="IPR016166">
    <property type="entry name" value="FAD-bd_PCMH"/>
</dbReference>
<evidence type="ECO:0000256" key="3">
    <source>
        <dbReference type="ARBA" id="ARBA00023002"/>
    </source>
</evidence>
<keyword evidence="1" id="KW-0285">Flavoprotein</keyword>
<dbReference type="RefSeq" id="WP_310928435.1">
    <property type="nucleotide sequence ID" value="NZ_JAMQOQ010000002.1"/>
</dbReference>
<dbReference type="InterPro" id="IPR016167">
    <property type="entry name" value="FAD-bd_PCMH_sub1"/>
</dbReference>
<evidence type="ECO:0000256" key="4">
    <source>
        <dbReference type="SAM" id="MobiDB-lite"/>
    </source>
</evidence>
<evidence type="ECO:0000259" key="5">
    <source>
        <dbReference type="PROSITE" id="PS51387"/>
    </source>
</evidence>
<feature type="domain" description="FAD-binding PCMH-type" evidence="5">
    <location>
        <begin position="1"/>
        <end position="178"/>
    </location>
</feature>
<dbReference type="InterPro" id="IPR002346">
    <property type="entry name" value="Mopterin_DH_FAD-bd"/>
</dbReference>
<dbReference type="Pfam" id="PF00941">
    <property type="entry name" value="FAD_binding_5"/>
    <property type="match status" value="1"/>
</dbReference>
<dbReference type="EMBL" id="JAMQOQ010000002">
    <property type="protein sequence ID" value="MDS0294610.1"/>
    <property type="molecule type" value="Genomic_DNA"/>
</dbReference>
<dbReference type="SMART" id="SM01092">
    <property type="entry name" value="CO_deh_flav_C"/>
    <property type="match status" value="1"/>
</dbReference>
<evidence type="ECO:0000256" key="1">
    <source>
        <dbReference type="ARBA" id="ARBA00022630"/>
    </source>
</evidence>
<evidence type="ECO:0000313" key="7">
    <source>
        <dbReference type="Proteomes" id="UP001254813"/>
    </source>
</evidence>
<dbReference type="Pfam" id="PF03450">
    <property type="entry name" value="CO_deh_flav_C"/>
    <property type="match status" value="1"/>
</dbReference>
<organism evidence="6 7">
    <name type="scientific">Halogeometricum luteum</name>
    <dbReference type="NCBI Taxonomy" id="2950537"/>
    <lineage>
        <taxon>Archaea</taxon>
        <taxon>Methanobacteriati</taxon>
        <taxon>Methanobacteriota</taxon>
        <taxon>Stenosarchaea group</taxon>
        <taxon>Halobacteria</taxon>
        <taxon>Halobacteriales</taxon>
        <taxon>Haloferacaceae</taxon>
        <taxon>Halogeometricum</taxon>
    </lineage>
</organism>
<dbReference type="Proteomes" id="UP001254813">
    <property type="component" value="Unassembled WGS sequence"/>
</dbReference>
<dbReference type="InterPro" id="IPR005107">
    <property type="entry name" value="CO_DH_flav_C"/>
</dbReference>
<dbReference type="InterPro" id="IPR051312">
    <property type="entry name" value="Diverse_Substr_Oxidored"/>
</dbReference>
<dbReference type="Gene3D" id="3.30.465.10">
    <property type="match status" value="1"/>
</dbReference>
<dbReference type="InterPro" id="IPR016169">
    <property type="entry name" value="FAD-bd_PCMH_sub2"/>
</dbReference>
<comment type="caution">
    <text evidence="6">The sequence shown here is derived from an EMBL/GenBank/DDBJ whole genome shotgun (WGS) entry which is preliminary data.</text>
</comment>
<dbReference type="PROSITE" id="PS51387">
    <property type="entry name" value="FAD_PCMH"/>
    <property type="match status" value="1"/>
</dbReference>
<dbReference type="InterPro" id="IPR036318">
    <property type="entry name" value="FAD-bd_PCMH-like_sf"/>
</dbReference>
<accession>A0ABU2G1F3</accession>
<dbReference type="SUPFAM" id="SSF55447">
    <property type="entry name" value="CO dehydrogenase flavoprotein C-terminal domain-like"/>
    <property type="match status" value="1"/>
</dbReference>
<dbReference type="Gene3D" id="3.30.390.50">
    <property type="entry name" value="CO dehydrogenase flavoprotein, C-terminal domain"/>
    <property type="match status" value="1"/>
</dbReference>
<keyword evidence="3" id="KW-0560">Oxidoreductase</keyword>
<keyword evidence="2" id="KW-0274">FAD</keyword>
<evidence type="ECO:0000256" key="2">
    <source>
        <dbReference type="ARBA" id="ARBA00022827"/>
    </source>
</evidence>
<dbReference type="PANTHER" id="PTHR42659">
    <property type="entry name" value="XANTHINE DEHYDROGENASE SUBUNIT C-RELATED"/>
    <property type="match status" value="1"/>
</dbReference>
<dbReference type="SUPFAM" id="SSF56176">
    <property type="entry name" value="FAD-binding/transporter-associated domain-like"/>
    <property type="match status" value="1"/>
</dbReference>
<dbReference type="InterPro" id="IPR036683">
    <property type="entry name" value="CO_DH_flav_C_dom_sf"/>
</dbReference>
<proteinExistence type="predicted"/>
<dbReference type="Gene3D" id="3.30.43.10">
    <property type="entry name" value="Uridine Diphospho-n-acetylenolpyruvylglucosamine Reductase, domain 2"/>
    <property type="match status" value="1"/>
</dbReference>
<name>A0ABU2G1F3_9EURY</name>
<protein>
    <submittedName>
        <fullName evidence="6">Xanthine dehydrogenase family protein subunit M</fullName>
    </submittedName>
</protein>